<feature type="region of interest" description="Disordered" evidence="1">
    <location>
        <begin position="379"/>
        <end position="398"/>
    </location>
</feature>
<sequence>MSIANIESSTVTESFSETVCTQATWHRNGYPQATTICLHSTSAEIYTGHMITIETFRTHRHSRPSIVDNPDILVIRRGYRVRLHGDRNAQPWEIWRSINIARLYALDYQCTQRVVFTGHSALLLHGIPTWSTNSCVEAWPSKTVLHLRPFPAVHHQQTVVPGTAVISRSMPPRSIIQIGGLEAESPIDASVRLALNEQPRDAFIAACMVMRSLAHFDRFNLKDSRQRCEETRRTILDELLRFSGHHGYLRAQAVVEAADGGCENVFEATVLWIVKSLYSGRVLTQFPITIEDHTYFGDIVLPDLKVIIEPDGRTKFGDNEQEVRDSTGKWLARQHDLTNAGWRVVRVRWQDTENLVAFRTGIAAQLKIEHLPMTQQSLRLWAEPRQPHGPRSKQRTHR</sequence>
<evidence type="ECO:0000313" key="2">
    <source>
        <dbReference type="EMBL" id="EDN79925.1"/>
    </source>
</evidence>
<reference evidence="2" key="2">
    <citation type="submission" date="2015-05" db="EMBL/GenBank/DDBJ databases">
        <title>Draft genome sequence of Actinomyces odontolyticus (ATCC 17982).</title>
        <authorList>
            <person name="Sudarsanam P."/>
            <person name="Ley R."/>
            <person name="Guruge J."/>
            <person name="Turnbaugh P.J."/>
            <person name="Mahowald M."/>
            <person name="Liep D."/>
            <person name="Gordon J."/>
        </authorList>
    </citation>
    <scope>NUCLEOTIDE SEQUENCE</scope>
    <source>
        <strain evidence="2">ATCC 17982</strain>
    </source>
</reference>
<dbReference type="HOGENOM" id="CLU_054699_0_0_11"/>
<dbReference type="EMBL" id="AAYI02000004">
    <property type="protein sequence ID" value="EDN79925.1"/>
    <property type="molecule type" value="Genomic_DNA"/>
</dbReference>
<protein>
    <recommendedName>
        <fullName evidence="4">DUF559 domain-containing protein</fullName>
    </recommendedName>
</protein>
<evidence type="ECO:0008006" key="4">
    <source>
        <dbReference type="Google" id="ProtNLM"/>
    </source>
</evidence>
<dbReference type="Proteomes" id="UP000003553">
    <property type="component" value="Unassembled WGS sequence"/>
</dbReference>
<feature type="compositionally biased region" description="Basic residues" evidence="1">
    <location>
        <begin position="388"/>
        <end position="398"/>
    </location>
</feature>
<name>A7B9Q1_9ACTO</name>
<reference evidence="2" key="1">
    <citation type="submission" date="2007-04" db="EMBL/GenBank/DDBJ databases">
        <authorList>
            <person name="Fulton L."/>
            <person name="Clifton S."/>
            <person name="Fulton B."/>
            <person name="Xu J."/>
            <person name="Minx P."/>
            <person name="Pepin K.H."/>
            <person name="Johnson M."/>
            <person name="Thiruvilangam P."/>
            <person name="Bhonagiri V."/>
            <person name="Nash W.E."/>
            <person name="Mardis E.R."/>
            <person name="Wilson R.K."/>
        </authorList>
    </citation>
    <scope>NUCLEOTIDE SEQUENCE [LARGE SCALE GENOMIC DNA]</scope>
    <source>
        <strain evidence="2">ATCC 17982</strain>
    </source>
</reference>
<dbReference type="Gene3D" id="3.40.960.10">
    <property type="entry name" value="VSR Endonuclease"/>
    <property type="match status" value="1"/>
</dbReference>
<keyword evidence="3" id="KW-1185">Reference proteome</keyword>
<organism evidence="2 3">
    <name type="scientific">Schaalia dentiphila ATCC 17982</name>
    <dbReference type="NCBI Taxonomy" id="411466"/>
    <lineage>
        <taxon>Bacteria</taxon>
        <taxon>Bacillati</taxon>
        <taxon>Actinomycetota</taxon>
        <taxon>Actinomycetes</taxon>
        <taxon>Actinomycetales</taxon>
        <taxon>Actinomycetaceae</taxon>
        <taxon>Schaalia</taxon>
        <taxon>Schaalia dentiphila</taxon>
    </lineage>
</organism>
<dbReference type="eggNOG" id="COG5340">
    <property type="taxonomic scope" value="Bacteria"/>
</dbReference>
<dbReference type="AlphaFoldDB" id="A7B9Q1"/>
<evidence type="ECO:0000256" key="1">
    <source>
        <dbReference type="SAM" id="MobiDB-lite"/>
    </source>
</evidence>
<evidence type="ECO:0000313" key="3">
    <source>
        <dbReference type="Proteomes" id="UP000003553"/>
    </source>
</evidence>
<comment type="caution">
    <text evidence="2">The sequence shown here is derived from an EMBL/GenBank/DDBJ whole genome shotgun (WGS) entry which is preliminary data.</text>
</comment>
<accession>A7B9Q1</accession>
<proteinExistence type="predicted"/>
<gene>
    <name evidence="2" type="ORF">ACTODO_00353</name>
</gene>